<keyword evidence="1" id="KW-0677">Repeat</keyword>
<dbReference type="EMBL" id="LNYW01000069">
    <property type="protein sequence ID" value="KTD57239.1"/>
    <property type="molecule type" value="Genomic_DNA"/>
</dbReference>
<dbReference type="InterPro" id="IPR036770">
    <property type="entry name" value="Ankyrin_rpt-contain_sf"/>
</dbReference>
<evidence type="ECO:0000256" key="3">
    <source>
        <dbReference type="PROSITE-ProRule" id="PRU00023"/>
    </source>
</evidence>
<feature type="repeat" description="ANK" evidence="3">
    <location>
        <begin position="64"/>
        <end position="96"/>
    </location>
</feature>
<sequence>MTIANDIISHRMPEFDAYLREGDSLDDIDEYGFTPLIECAITRQVKIAEQLIARKVDVNKPDVTGRTPLHWAVDNNDLEMTRLLLAYGADPNAFTRNGLSVLVYPVLRGQDALKQLLYHHGAKLDFALDFINAKLLGHRFELQGDVDIVNANNEFIELDYEGFILEFTVAVVKDALRRFISSYSTRHLRDYFPLFHIIMDAFSEAGELLQFQHQPRLTDQHLKRIAQILKSPMLILPAASRGHALCFVRFHQWWVKIDRGENSLQEGSVNIYRLTRPEALNINFVQDFLYKKQNRRYFHHVINQQLGLLPIAQIPVSSQISGNCSWANVQAVVPVAYAVQELTTAEQFNPDIALNLYDEWVEWDKDRALDECIQRFYLANPQRKASIAAMLGGVLFQACDHGNRNHMERAEKILSILMLPEYYYILKSYLDEYCVKRLTRKGNNLLKVLDDCGINPNIGVNPVATGL</sequence>
<dbReference type="PROSITE" id="PS50297">
    <property type="entry name" value="ANK_REP_REGION"/>
    <property type="match status" value="1"/>
</dbReference>
<dbReference type="Proteomes" id="UP000054600">
    <property type="component" value="Unassembled WGS sequence"/>
</dbReference>
<evidence type="ECO:0000313" key="4">
    <source>
        <dbReference type="EMBL" id="KTD57239.1"/>
    </source>
</evidence>
<dbReference type="eggNOG" id="COG0666">
    <property type="taxonomic scope" value="Bacteria"/>
</dbReference>
<dbReference type="PATRIC" id="fig|1122169.6.peg.3023"/>
<dbReference type="AlphaFoldDB" id="A0A0W0YK64"/>
<dbReference type="PANTHER" id="PTHR24180:SF45">
    <property type="entry name" value="POLY [ADP-RIBOSE] POLYMERASE TANKYRASE"/>
    <property type="match status" value="1"/>
</dbReference>
<dbReference type="OrthoDB" id="7628061at2"/>
<organism evidence="4 5">
    <name type="scientific">Legionella shakespearei DSM 23087</name>
    <dbReference type="NCBI Taxonomy" id="1122169"/>
    <lineage>
        <taxon>Bacteria</taxon>
        <taxon>Pseudomonadati</taxon>
        <taxon>Pseudomonadota</taxon>
        <taxon>Gammaproteobacteria</taxon>
        <taxon>Legionellales</taxon>
        <taxon>Legionellaceae</taxon>
        <taxon>Legionella</taxon>
    </lineage>
</organism>
<dbReference type="RefSeq" id="WP_018577323.1">
    <property type="nucleotide sequence ID" value="NZ_KB892399.1"/>
</dbReference>
<dbReference type="InterPro" id="IPR051637">
    <property type="entry name" value="Ank_repeat_dom-contain_49"/>
</dbReference>
<dbReference type="PANTHER" id="PTHR24180">
    <property type="entry name" value="CYCLIN-DEPENDENT KINASE INHIBITOR 2C-RELATED"/>
    <property type="match status" value="1"/>
</dbReference>
<evidence type="ECO:0000256" key="1">
    <source>
        <dbReference type="ARBA" id="ARBA00022737"/>
    </source>
</evidence>
<dbReference type="PROSITE" id="PS50088">
    <property type="entry name" value="ANK_REPEAT"/>
    <property type="match status" value="1"/>
</dbReference>
<dbReference type="NCBIfam" id="NF043023">
    <property type="entry name" value="T4SS_AnkH"/>
    <property type="match status" value="1"/>
</dbReference>
<comment type="caution">
    <text evidence="4">The sequence shown here is derived from an EMBL/GenBank/DDBJ whole genome shotgun (WGS) entry which is preliminary data.</text>
</comment>
<dbReference type="STRING" id="1122169.Lsha_2621"/>
<keyword evidence="2 3" id="KW-0040">ANK repeat</keyword>
<keyword evidence="5" id="KW-1185">Reference proteome</keyword>
<dbReference type="InterPro" id="IPR002110">
    <property type="entry name" value="Ankyrin_rpt"/>
</dbReference>
<evidence type="ECO:0000256" key="2">
    <source>
        <dbReference type="ARBA" id="ARBA00023043"/>
    </source>
</evidence>
<gene>
    <name evidence="4" type="ORF">Lsha_2621</name>
</gene>
<dbReference type="SMART" id="SM00248">
    <property type="entry name" value="ANK"/>
    <property type="match status" value="3"/>
</dbReference>
<accession>A0A0W0YK64</accession>
<protein>
    <submittedName>
        <fullName evidence="4">Ankyrin repeat domain-containing protein</fullName>
    </submittedName>
</protein>
<proteinExistence type="predicted"/>
<evidence type="ECO:0000313" key="5">
    <source>
        <dbReference type="Proteomes" id="UP000054600"/>
    </source>
</evidence>
<name>A0A0W0YK64_9GAMM</name>
<reference evidence="4 5" key="1">
    <citation type="submission" date="2015-11" db="EMBL/GenBank/DDBJ databases">
        <title>Genomic analysis of 38 Legionella species identifies large and diverse effector repertoires.</title>
        <authorList>
            <person name="Burstein D."/>
            <person name="Amaro F."/>
            <person name="Zusman T."/>
            <person name="Lifshitz Z."/>
            <person name="Cohen O."/>
            <person name="Gilbert J.A."/>
            <person name="Pupko T."/>
            <person name="Shuman H.A."/>
            <person name="Segal G."/>
        </authorList>
    </citation>
    <scope>NUCLEOTIDE SEQUENCE [LARGE SCALE GENOMIC DNA]</scope>
    <source>
        <strain evidence="4 5">ATCC 49655</strain>
    </source>
</reference>
<dbReference type="SUPFAM" id="SSF48403">
    <property type="entry name" value="Ankyrin repeat"/>
    <property type="match status" value="1"/>
</dbReference>
<dbReference type="Gene3D" id="1.25.40.20">
    <property type="entry name" value="Ankyrin repeat-containing domain"/>
    <property type="match status" value="1"/>
</dbReference>
<dbReference type="InterPro" id="IPR049969">
    <property type="entry name" value="T4SS_AnkH"/>
</dbReference>
<dbReference type="Pfam" id="PF12796">
    <property type="entry name" value="Ank_2"/>
    <property type="match status" value="1"/>
</dbReference>